<sequence>MQHLFSFVRRQIDNFDEERKSTLSNHSGIDFISILSLITVMNNDAFVHNKLKQSKIKIIKYWKNNECV</sequence>
<dbReference type="AlphaFoldDB" id="A0A336MYK8"/>
<protein>
    <submittedName>
        <fullName evidence="1">CSON007636 protein</fullName>
    </submittedName>
</protein>
<reference evidence="1" key="1">
    <citation type="submission" date="2018-07" db="EMBL/GenBank/DDBJ databases">
        <authorList>
            <person name="Quirk P.G."/>
            <person name="Krulwich T.A."/>
        </authorList>
    </citation>
    <scope>NUCLEOTIDE SEQUENCE</scope>
</reference>
<accession>A0A336MYK8</accession>
<dbReference type="EMBL" id="UFQT01002892">
    <property type="protein sequence ID" value="SSX34229.1"/>
    <property type="molecule type" value="Genomic_DNA"/>
</dbReference>
<name>A0A336MYK8_CULSO</name>
<evidence type="ECO:0000313" key="1">
    <source>
        <dbReference type="EMBL" id="SSX34229.1"/>
    </source>
</evidence>
<proteinExistence type="predicted"/>
<gene>
    <name evidence="1" type="primary">CSON007636</name>
</gene>
<organism evidence="1">
    <name type="scientific">Culicoides sonorensis</name>
    <name type="common">Biting midge</name>
    <dbReference type="NCBI Taxonomy" id="179676"/>
    <lineage>
        <taxon>Eukaryota</taxon>
        <taxon>Metazoa</taxon>
        <taxon>Ecdysozoa</taxon>
        <taxon>Arthropoda</taxon>
        <taxon>Hexapoda</taxon>
        <taxon>Insecta</taxon>
        <taxon>Pterygota</taxon>
        <taxon>Neoptera</taxon>
        <taxon>Endopterygota</taxon>
        <taxon>Diptera</taxon>
        <taxon>Nematocera</taxon>
        <taxon>Chironomoidea</taxon>
        <taxon>Ceratopogonidae</taxon>
        <taxon>Ceratopogoninae</taxon>
        <taxon>Culicoides</taxon>
        <taxon>Monoculicoides</taxon>
    </lineage>
</organism>
<dbReference type="VEuPathDB" id="VectorBase:CSON007636"/>